<evidence type="ECO:0000259" key="2">
    <source>
        <dbReference type="PROSITE" id="PS50994"/>
    </source>
</evidence>
<dbReference type="InterPro" id="IPR041588">
    <property type="entry name" value="Integrase_H2C2"/>
</dbReference>
<dbReference type="AlphaFoldDB" id="A0A3B3Q5I1"/>
<dbReference type="Gene3D" id="1.10.340.70">
    <property type="match status" value="1"/>
</dbReference>
<dbReference type="PANTHER" id="PTHR37984:SF15">
    <property type="entry name" value="INTEGRASE CATALYTIC DOMAIN-CONTAINING PROTEIN"/>
    <property type="match status" value="1"/>
</dbReference>
<accession>A0A3B3Q5I1</accession>
<dbReference type="Pfam" id="PF17921">
    <property type="entry name" value="Integrase_H2C2"/>
    <property type="match status" value="1"/>
</dbReference>
<proteinExistence type="predicted"/>
<dbReference type="InterPro" id="IPR036397">
    <property type="entry name" value="RNaseH_sf"/>
</dbReference>
<dbReference type="FunFam" id="1.10.340.70:FF:000001">
    <property type="entry name" value="Retrovirus-related Pol polyprotein from transposon gypsy-like Protein"/>
    <property type="match status" value="1"/>
</dbReference>
<dbReference type="GeneTree" id="ENSGT01000000214408"/>
<evidence type="ECO:0000313" key="4">
    <source>
        <dbReference type="Proteomes" id="UP000261540"/>
    </source>
</evidence>
<dbReference type="InterPro" id="IPR012337">
    <property type="entry name" value="RNaseH-like_sf"/>
</dbReference>
<feature type="domain" description="Integrase catalytic" evidence="2">
    <location>
        <begin position="257"/>
        <end position="415"/>
    </location>
</feature>
<dbReference type="SUPFAM" id="SSF53098">
    <property type="entry name" value="Ribonuclease H-like"/>
    <property type="match status" value="1"/>
</dbReference>
<dbReference type="GO" id="GO:0003676">
    <property type="term" value="F:nucleic acid binding"/>
    <property type="evidence" value="ECO:0007669"/>
    <property type="project" value="InterPro"/>
</dbReference>
<dbReference type="FunFam" id="3.30.420.10:FF:000032">
    <property type="entry name" value="Retrovirus-related Pol polyprotein from transposon 297-like Protein"/>
    <property type="match status" value="1"/>
</dbReference>
<protein>
    <recommendedName>
        <fullName evidence="1">Gypsy retrotransposon integrase-like protein 1</fullName>
    </recommendedName>
</protein>
<evidence type="ECO:0000313" key="3">
    <source>
        <dbReference type="Ensembl" id="ENSPKIP00000000661.1"/>
    </source>
</evidence>
<dbReference type="STRING" id="1676925.ENSPKIP00000000661"/>
<name>A0A3B3Q5I1_9TELE</name>
<evidence type="ECO:0000256" key="1">
    <source>
        <dbReference type="ARBA" id="ARBA00039658"/>
    </source>
</evidence>
<dbReference type="PANTHER" id="PTHR37984">
    <property type="entry name" value="PROTEIN CBG26694"/>
    <property type="match status" value="1"/>
</dbReference>
<dbReference type="Pfam" id="PF00665">
    <property type="entry name" value="rve"/>
    <property type="match status" value="1"/>
</dbReference>
<reference evidence="3" key="1">
    <citation type="submission" date="2025-08" db="UniProtKB">
        <authorList>
            <consortium name="Ensembl"/>
        </authorList>
    </citation>
    <scope>IDENTIFICATION</scope>
</reference>
<keyword evidence="4" id="KW-1185">Reference proteome</keyword>
<dbReference type="InterPro" id="IPR050951">
    <property type="entry name" value="Retrovirus_Pol_polyprotein"/>
</dbReference>
<organism evidence="3 4">
    <name type="scientific">Paramormyrops kingsleyae</name>
    <dbReference type="NCBI Taxonomy" id="1676925"/>
    <lineage>
        <taxon>Eukaryota</taxon>
        <taxon>Metazoa</taxon>
        <taxon>Chordata</taxon>
        <taxon>Craniata</taxon>
        <taxon>Vertebrata</taxon>
        <taxon>Euteleostomi</taxon>
        <taxon>Actinopterygii</taxon>
        <taxon>Neopterygii</taxon>
        <taxon>Teleostei</taxon>
        <taxon>Osteoglossocephala</taxon>
        <taxon>Osteoglossomorpha</taxon>
        <taxon>Osteoglossiformes</taxon>
        <taxon>Mormyridae</taxon>
        <taxon>Paramormyrops</taxon>
    </lineage>
</organism>
<dbReference type="Proteomes" id="UP000261540">
    <property type="component" value="Unplaced"/>
</dbReference>
<dbReference type="Ensembl" id="ENSPKIT00000024559.1">
    <property type="protein sequence ID" value="ENSPKIP00000000661.1"/>
    <property type="gene ID" value="ENSPKIG00000019241.1"/>
</dbReference>
<sequence>MGYDRSFGSICGVSSAPFWMDNNPLSYLATAKLGATEQRWVAELSAYNYIVRYRSGRLNRNADSLSRQPPEELRGMPDFVVVGTMMPVSVQQAGRREERPQVIQVSISVFPYRTTADMEALQAADPTISALLPFWQKQKPPNSLAREGLSGPVKVLLRQWDRPVEIQGLLYRRIHRPDGGEGVYQLFLPDCLKEDVLLKLHNEHGHQGAERTTELVRQRCYWPGMGEDIKQWCHNCERCTLARTTQPRLRAPMGHLLASRPNQILAVDFTLLEQSSDDKEHVLIMTDVFSKFTQAVPTRDQKATTVARVLVQEWFVRYGVPARLHSDQGRSFESTVIYQLCSLYGVQKTRTTPYHPQDNGQCERFNRTMCDLLRTLSAEQKRHWPQYLPQLVFSYNTTIHQSTGESPHFLMFGQEPQLPVDFLLGRVQEPEGGRVSEWVQEHQRRMDVAFQGARERMKIAAARRKDRHDQRALVDHLEVGQLVYIRDCTIRGRSKIQDAWSPILHKVLRAPSPGGVVYTIAPVHDLTKSRQVHRTLLKSAPPCGGPEPPSGPVDL</sequence>
<dbReference type="InterPro" id="IPR001584">
    <property type="entry name" value="Integrase_cat-core"/>
</dbReference>
<dbReference type="Gene3D" id="3.30.420.10">
    <property type="entry name" value="Ribonuclease H-like superfamily/Ribonuclease H"/>
    <property type="match status" value="1"/>
</dbReference>
<dbReference type="GO" id="GO:0015074">
    <property type="term" value="P:DNA integration"/>
    <property type="evidence" value="ECO:0007669"/>
    <property type="project" value="InterPro"/>
</dbReference>
<reference evidence="3" key="2">
    <citation type="submission" date="2025-09" db="UniProtKB">
        <authorList>
            <consortium name="Ensembl"/>
        </authorList>
    </citation>
    <scope>IDENTIFICATION</scope>
</reference>
<dbReference type="PROSITE" id="PS50994">
    <property type="entry name" value="INTEGRASE"/>
    <property type="match status" value="1"/>
</dbReference>